<evidence type="ECO:0000313" key="3">
    <source>
        <dbReference type="Proteomes" id="UP001059041"/>
    </source>
</evidence>
<keyword evidence="3" id="KW-1185">Reference proteome</keyword>
<dbReference type="Proteomes" id="UP001059041">
    <property type="component" value="Linkage Group LG9"/>
</dbReference>
<dbReference type="AlphaFoldDB" id="A0A9W7WNS9"/>
<evidence type="ECO:0000313" key="2">
    <source>
        <dbReference type="EMBL" id="KAI7805584.1"/>
    </source>
</evidence>
<gene>
    <name evidence="2" type="ORF">IRJ41_011578</name>
</gene>
<name>A0A9W7WNS9_TRIRA</name>
<proteinExistence type="predicted"/>
<protein>
    <submittedName>
        <fullName evidence="2">Uncharacterized protein</fullName>
    </submittedName>
</protein>
<accession>A0A9W7WNS9</accession>
<organism evidence="2 3">
    <name type="scientific">Triplophysa rosa</name>
    <name type="common">Cave loach</name>
    <dbReference type="NCBI Taxonomy" id="992332"/>
    <lineage>
        <taxon>Eukaryota</taxon>
        <taxon>Metazoa</taxon>
        <taxon>Chordata</taxon>
        <taxon>Craniata</taxon>
        <taxon>Vertebrata</taxon>
        <taxon>Euteleostomi</taxon>
        <taxon>Actinopterygii</taxon>
        <taxon>Neopterygii</taxon>
        <taxon>Teleostei</taxon>
        <taxon>Ostariophysi</taxon>
        <taxon>Cypriniformes</taxon>
        <taxon>Nemacheilidae</taxon>
        <taxon>Triplophysa</taxon>
    </lineage>
</organism>
<feature type="region of interest" description="Disordered" evidence="1">
    <location>
        <begin position="39"/>
        <end position="110"/>
    </location>
</feature>
<feature type="compositionally biased region" description="Low complexity" evidence="1">
    <location>
        <begin position="76"/>
        <end position="88"/>
    </location>
</feature>
<dbReference type="EMBL" id="JAFHDT010000009">
    <property type="protein sequence ID" value="KAI7805584.1"/>
    <property type="molecule type" value="Genomic_DNA"/>
</dbReference>
<sequence>MSFLSGFMGNKAAGSFVDQAVDQAAAVAKRKVKEAITGKKQVDNAGGMGDLFPSEGQKKPKQKEGGLFGGLLNTEPGAQQPAPPAAHSSGDDGGFADALDDLASEFATQK</sequence>
<comment type="caution">
    <text evidence="2">The sequence shown here is derived from an EMBL/GenBank/DDBJ whole genome shotgun (WGS) entry which is preliminary data.</text>
</comment>
<evidence type="ECO:0000256" key="1">
    <source>
        <dbReference type="SAM" id="MobiDB-lite"/>
    </source>
</evidence>
<reference evidence="2" key="1">
    <citation type="submission" date="2021-02" db="EMBL/GenBank/DDBJ databases">
        <title>Comparative genomics reveals that relaxation of natural selection precedes convergent phenotypic evolution of cavefish.</title>
        <authorList>
            <person name="Peng Z."/>
        </authorList>
    </citation>
    <scope>NUCLEOTIDE SEQUENCE</scope>
    <source>
        <tissue evidence="2">Muscle</tissue>
    </source>
</reference>